<organism evidence="2 3">
    <name type="scientific">Rubrivivax rivuli</name>
    <dbReference type="NCBI Taxonomy" id="1862385"/>
    <lineage>
        <taxon>Bacteria</taxon>
        <taxon>Pseudomonadati</taxon>
        <taxon>Pseudomonadota</taxon>
        <taxon>Betaproteobacteria</taxon>
        <taxon>Burkholderiales</taxon>
        <taxon>Sphaerotilaceae</taxon>
        <taxon>Rubrivivax</taxon>
    </lineage>
</organism>
<dbReference type="RefSeq" id="WP_128230634.1">
    <property type="nucleotide sequence ID" value="NZ_SACR01000007.1"/>
</dbReference>
<dbReference type="OrthoDB" id="8908883at2"/>
<evidence type="ECO:0000256" key="1">
    <source>
        <dbReference type="SAM" id="Phobius"/>
    </source>
</evidence>
<name>A0A437R995_9BURK</name>
<sequence>MGPLDALMHLGNLFLPGLALGALAAALAKLLWRKELAPVSFKRLALPAALAAAAVTLAGLVVFGRDGRMATYAGMVLACALTLWWRGFGPGRR</sequence>
<comment type="caution">
    <text evidence="2">The sequence shown here is derived from an EMBL/GenBank/DDBJ whole genome shotgun (WGS) entry which is preliminary data.</text>
</comment>
<protein>
    <submittedName>
        <fullName evidence="2">Uncharacterized protein</fullName>
    </submittedName>
</protein>
<gene>
    <name evidence="2" type="ORF">EOE66_20615</name>
</gene>
<reference evidence="2 3" key="1">
    <citation type="submission" date="2019-01" db="EMBL/GenBank/DDBJ databases">
        <authorList>
            <person name="Chen W.-M."/>
        </authorList>
    </citation>
    <scope>NUCLEOTIDE SEQUENCE [LARGE SCALE GENOMIC DNA]</scope>
    <source>
        <strain evidence="2 3">KYPY4</strain>
    </source>
</reference>
<dbReference type="Proteomes" id="UP000285575">
    <property type="component" value="Unassembled WGS sequence"/>
</dbReference>
<keyword evidence="1" id="KW-0812">Transmembrane</keyword>
<keyword evidence="1" id="KW-1133">Transmembrane helix</keyword>
<accession>A0A437R995</accession>
<evidence type="ECO:0000313" key="2">
    <source>
        <dbReference type="EMBL" id="RVU43350.1"/>
    </source>
</evidence>
<keyword evidence="1" id="KW-0472">Membrane</keyword>
<evidence type="ECO:0000313" key="3">
    <source>
        <dbReference type="Proteomes" id="UP000285575"/>
    </source>
</evidence>
<proteinExistence type="predicted"/>
<dbReference type="EMBL" id="SACR01000007">
    <property type="protein sequence ID" value="RVU43350.1"/>
    <property type="molecule type" value="Genomic_DNA"/>
</dbReference>
<keyword evidence="3" id="KW-1185">Reference proteome</keyword>
<feature type="transmembrane region" description="Helical" evidence="1">
    <location>
        <begin position="69"/>
        <end position="88"/>
    </location>
</feature>
<feature type="transmembrane region" description="Helical" evidence="1">
    <location>
        <begin position="13"/>
        <end position="32"/>
    </location>
</feature>
<feature type="transmembrane region" description="Helical" evidence="1">
    <location>
        <begin position="44"/>
        <end position="63"/>
    </location>
</feature>
<dbReference type="AlphaFoldDB" id="A0A437R995"/>